<comment type="caution">
    <text evidence="3">The sequence shown here is derived from an EMBL/GenBank/DDBJ whole genome shotgun (WGS) entry which is preliminary data.</text>
</comment>
<dbReference type="Proteomes" id="UP000562929">
    <property type="component" value="Unassembled WGS sequence"/>
</dbReference>
<protein>
    <submittedName>
        <fullName evidence="3">Cyclin-like F-box</fullName>
    </submittedName>
</protein>
<dbReference type="AlphaFoldDB" id="A0A8H4VD59"/>
<feature type="region of interest" description="Disordered" evidence="1">
    <location>
        <begin position="417"/>
        <end position="452"/>
    </location>
</feature>
<sequence length="865" mass="95888">MAANAGGSQQAAQGALFKPSLCFLGLPPETQHEIVSHCSQADLVCLALVSKRCRELASAQLYRNFHIVFPDEDDVSFDSPIDGLAGGLDTFTTSNYNYAQHLRDLSMDTLSAGGKAEQSYQPYLYNVSCGKFLNSLLCQTLRKTHSLETFRWNIRVELSRPVYRQLHCIASLTRLHVRMQSGASYYCPLPPLPSGSADMHGANPYPPQPQPPPSTSKSTKAERRGPGHVRAPTFSGFKGLKSLGVLDIESIDVVREIRACIRNSFSTLKGLQLSLSDSYAQQARSPSVDSDADDSEVDDDFQVIPSSQNSSYDAGAAVQEERKIQEAILGKIFDVEPRLVRRSPINRRHNGDSTERVEATEPCEGNPRDNFISSIKAVSEKLVALQQGTRDFTMSQQDMLETIEQAARLYVDSCKREASNPSTETAAADATSKLSAERAAASGESSQMGAEEQGLSVDNGANDYAMITGSSISDKHREADPDDVDIAYDMETQEEEASMNKPTSRARASGSVIKAGDIKYRHESRRERRGPSQDAKSREMVKESMEAYVRDTRGLSLESLSVYLVPVKASVLSRGVDVTCLKQLTLLNVGNQTPIWSMLAKEGRTQPLALRSVFTDHVTPTFLTCMAQLPELHDLLLLGRSVKHKPESFAPRVSTTMDQIRRLVLRKHMATLKRLMIKDESLESNWDANEKTMILICCRGVKLEELALSMNIKALHAFMQYLSGLVSLRAVSILRFKNGDTCMWVMREILRFIVDNLSHHPELKLEWIAMDDDHVDRVVRPSETGGDEAEKKPVKKRSKGEGKAVAVDGTYPPLPTDGLYSDSSSDEDERCDGGTKLRFKTVGPLQFYDVWGVRIFDKEVRSGRL</sequence>
<dbReference type="InterPro" id="IPR001810">
    <property type="entry name" value="F-box_dom"/>
</dbReference>
<proteinExistence type="predicted"/>
<evidence type="ECO:0000256" key="1">
    <source>
        <dbReference type="SAM" id="MobiDB-lite"/>
    </source>
</evidence>
<dbReference type="InterPro" id="IPR036047">
    <property type="entry name" value="F-box-like_dom_sf"/>
</dbReference>
<evidence type="ECO:0000259" key="2">
    <source>
        <dbReference type="PROSITE" id="PS50181"/>
    </source>
</evidence>
<feature type="region of interest" description="Disordered" evidence="1">
    <location>
        <begin position="197"/>
        <end position="233"/>
    </location>
</feature>
<dbReference type="EMBL" id="JAACLJ010000004">
    <property type="protein sequence ID" value="KAF4587272.1"/>
    <property type="molecule type" value="Genomic_DNA"/>
</dbReference>
<dbReference type="SUPFAM" id="SSF81383">
    <property type="entry name" value="F-box domain"/>
    <property type="match status" value="1"/>
</dbReference>
<accession>A0A8H4VD59</accession>
<dbReference type="OrthoDB" id="4200124at2759"/>
<evidence type="ECO:0000313" key="3">
    <source>
        <dbReference type="EMBL" id="KAF4587272.1"/>
    </source>
</evidence>
<feature type="region of interest" description="Disordered" evidence="1">
    <location>
        <begin position="780"/>
        <end position="833"/>
    </location>
</feature>
<organism evidence="3 4">
    <name type="scientific">Ophiocordyceps camponoti-floridani</name>
    <dbReference type="NCBI Taxonomy" id="2030778"/>
    <lineage>
        <taxon>Eukaryota</taxon>
        <taxon>Fungi</taxon>
        <taxon>Dikarya</taxon>
        <taxon>Ascomycota</taxon>
        <taxon>Pezizomycotina</taxon>
        <taxon>Sordariomycetes</taxon>
        <taxon>Hypocreomycetidae</taxon>
        <taxon>Hypocreales</taxon>
        <taxon>Ophiocordycipitaceae</taxon>
        <taxon>Ophiocordyceps</taxon>
    </lineage>
</organism>
<evidence type="ECO:0000313" key="4">
    <source>
        <dbReference type="Proteomes" id="UP000562929"/>
    </source>
</evidence>
<dbReference type="PROSITE" id="PS50181">
    <property type="entry name" value="FBOX"/>
    <property type="match status" value="1"/>
</dbReference>
<reference evidence="3 4" key="1">
    <citation type="journal article" date="2020" name="G3 (Bethesda)">
        <title>Genetic Underpinnings of Host Manipulation by Ophiocordyceps as Revealed by Comparative Transcriptomics.</title>
        <authorList>
            <person name="Will I."/>
            <person name="Das B."/>
            <person name="Trinh T."/>
            <person name="Brachmann A."/>
            <person name="Ohm R.A."/>
            <person name="de Bekker C."/>
        </authorList>
    </citation>
    <scope>NUCLEOTIDE SEQUENCE [LARGE SCALE GENOMIC DNA]</scope>
    <source>
        <strain evidence="3 4">EC05</strain>
    </source>
</reference>
<gene>
    <name evidence="3" type="ORF">GQ602_003965</name>
</gene>
<feature type="region of interest" description="Disordered" evidence="1">
    <location>
        <begin position="521"/>
        <end position="540"/>
    </location>
</feature>
<feature type="compositionally biased region" description="Low complexity" evidence="1">
    <location>
        <begin position="437"/>
        <end position="446"/>
    </location>
</feature>
<feature type="domain" description="F-box" evidence="2">
    <location>
        <begin position="20"/>
        <end position="65"/>
    </location>
</feature>
<name>A0A8H4VD59_9HYPO</name>
<dbReference type="Pfam" id="PF12937">
    <property type="entry name" value="F-box-like"/>
    <property type="match status" value="1"/>
</dbReference>
<keyword evidence="4" id="KW-1185">Reference proteome</keyword>
<feature type="compositionally biased region" description="Pro residues" evidence="1">
    <location>
        <begin position="204"/>
        <end position="214"/>
    </location>
</feature>
<feature type="compositionally biased region" description="Basic and acidic residues" evidence="1">
    <location>
        <begin position="349"/>
        <end position="359"/>
    </location>
</feature>
<feature type="region of interest" description="Disordered" evidence="1">
    <location>
        <begin position="345"/>
        <end position="368"/>
    </location>
</feature>